<dbReference type="Proteomes" id="UP000320085">
    <property type="component" value="Unassembled WGS sequence"/>
</dbReference>
<dbReference type="OrthoDB" id="4328740at2"/>
<evidence type="ECO:0000256" key="2">
    <source>
        <dbReference type="ARBA" id="ARBA00023163"/>
    </source>
</evidence>
<name>A0A543PMK9_9MICO</name>
<keyword evidence="2" id="KW-0804">Transcription</keyword>
<protein>
    <submittedName>
        <fullName evidence="5">Anti-sigma-K factor rskA</fullName>
    </submittedName>
</protein>
<sequence>MSHPTEDELVDLAVGDGTVSPSVSASVSAHVDGCDTCAATVAELRHTAALVAAAPPSVTWQAPTDAVWGRITDHLSTEELDADGLDADGLDADELDADEPTSDDLPPAAPARREPATPHTDDELERRRAGRHERDRGGRGRRLSVGWGAGLAAASLAIGLLAGRAIWQPDTPVQPVAQVALSTLDTKQDEGKAAVVRSADGLDLTVATSKPLDAGDGYLEVWLLNSDGKRMVSVGVLAPGDKASFPISQTLIDEGYVIVDISREKFDGSPAHSGDSLLRGKLPA</sequence>
<keyword evidence="1" id="KW-0805">Transcription regulation</keyword>
<dbReference type="GO" id="GO:0005886">
    <property type="term" value="C:plasma membrane"/>
    <property type="evidence" value="ECO:0007669"/>
    <property type="project" value="InterPro"/>
</dbReference>
<feature type="domain" description="Anti-sigma K factor RskA C-terminal" evidence="4">
    <location>
        <begin position="150"/>
        <end position="275"/>
    </location>
</feature>
<dbReference type="EMBL" id="VFQF01000003">
    <property type="protein sequence ID" value="TQN45318.1"/>
    <property type="molecule type" value="Genomic_DNA"/>
</dbReference>
<feature type="compositionally biased region" description="Basic and acidic residues" evidence="3">
    <location>
        <begin position="111"/>
        <end position="138"/>
    </location>
</feature>
<dbReference type="InterPro" id="IPR018764">
    <property type="entry name" value="RskA_C"/>
</dbReference>
<dbReference type="InterPro" id="IPR041916">
    <property type="entry name" value="Anti_sigma_zinc_sf"/>
</dbReference>
<proteinExistence type="predicted"/>
<accession>A0A543PMK9</accession>
<dbReference type="RefSeq" id="WP_141824557.1">
    <property type="nucleotide sequence ID" value="NZ_BAAAQC010000013.1"/>
</dbReference>
<comment type="caution">
    <text evidence="5">The sequence shown here is derived from an EMBL/GenBank/DDBJ whole genome shotgun (WGS) entry which is preliminary data.</text>
</comment>
<gene>
    <name evidence="5" type="ORF">FHX52_4557</name>
</gene>
<evidence type="ECO:0000313" key="5">
    <source>
        <dbReference type="EMBL" id="TQN45318.1"/>
    </source>
</evidence>
<evidence type="ECO:0000259" key="4">
    <source>
        <dbReference type="Pfam" id="PF10099"/>
    </source>
</evidence>
<dbReference type="Gene3D" id="1.10.10.1320">
    <property type="entry name" value="Anti-sigma factor, zinc-finger domain"/>
    <property type="match status" value="1"/>
</dbReference>
<evidence type="ECO:0000256" key="3">
    <source>
        <dbReference type="SAM" id="MobiDB-lite"/>
    </source>
</evidence>
<reference evidence="5 6" key="1">
    <citation type="submission" date="2019-06" db="EMBL/GenBank/DDBJ databases">
        <title>Sequencing the genomes of 1000 actinobacteria strains.</title>
        <authorList>
            <person name="Klenk H.-P."/>
        </authorList>
    </citation>
    <scope>NUCLEOTIDE SEQUENCE [LARGE SCALE GENOMIC DNA]</scope>
    <source>
        <strain evidence="5 6">DSM 21776</strain>
    </source>
</reference>
<dbReference type="AlphaFoldDB" id="A0A543PMK9"/>
<feature type="region of interest" description="Disordered" evidence="3">
    <location>
        <begin position="84"/>
        <end position="142"/>
    </location>
</feature>
<evidence type="ECO:0000256" key="1">
    <source>
        <dbReference type="ARBA" id="ARBA00023015"/>
    </source>
</evidence>
<dbReference type="Pfam" id="PF10099">
    <property type="entry name" value="RskA_C"/>
    <property type="match status" value="1"/>
</dbReference>
<organism evidence="5 6">
    <name type="scientific">Humibacillus xanthopallidus</name>
    <dbReference type="NCBI Taxonomy" id="412689"/>
    <lineage>
        <taxon>Bacteria</taxon>
        <taxon>Bacillati</taxon>
        <taxon>Actinomycetota</taxon>
        <taxon>Actinomycetes</taxon>
        <taxon>Micrococcales</taxon>
        <taxon>Intrasporangiaceae</taxon>
        <taxon>Humibacillus</taxon>
    </lineage>
</organism>
<evidence type="ECO:0000313" key="6">
    <source>
        <dbReference type="Proteomes" id="UP000320085"/>
    </source>
</evidence>
<feature type="compositionally biased region" description="Acidic residues" evidence="3">
    <location>
        <begin position="84"/>
        <end position="102"/>
    </location>
</feature>